<dbReference type="Pfam" id="PF01761">
    <property type="entry name" value="DHQ_synthase"/>
    <property type="match status" value="1"/>
</dbReference>
<reference evidence="24" key="3">
    <citation type="submission" date="2018-04" db="EMBL/GenBank/DDBJ databases">
        <authorList>
            <person name="Sheh A."/>
            <person name="Shen Z."/>
            <person name="Mannion A.J."/>
            <person name="Fox J.G."/>
        </authorList>
    </citation>
    <scope>NUCLEOTIDE SEQUENCE</scope>
    <source>
        <strain evidence="24">MIT 97-6194</strain>
    </source>
</reference>
<evidence type="ECO:0000256" key="11">
    <source>
        <dbReference type="ARBA" id="ARBA00022490"/>
    </source>
</evidence>
<feature type="domain" description="3-dehydroquinate synthase C-terminal" evidence="22">
    <location>
        <begin position="179"/>
        <end position="319"/>
    </location>
</feature>
<evidence type="ECO:0000313" key="26">
    <source>
        <dbReference type="Proteomes" id="UP000477070"/>
    </source>
</evidence>
<keyword evidence="16" id="KW-0520">NAD</keyword>
<dbReference type="Pfam" id="PF24621">
    <property type="entry name" value="DHQS_C"/>
    <property type="match status" value="1"/>
</dbReference>
<keyword evidence="18 24" id="KW-0456">Lyase</keyword>
<dbReference type="InterPro" id="IPR056179">
    <property type="entry name" value="DHQS_C"/>
</dbReference>
<evidence type="ECO:0000256" key="4">
    <source>
        <dbReference type="ARBA" id="ARBA00001947"/>
    </source>
</evidence>
<comment type="caution">
    <text evidence="24">The sequence shown here is derived from an EMBL/GenBank/DDBJ whole genome shotgun (WGS) entry which is preliminary data.</text>
</comment>
<dbReference type="GO" id="GO:0000166">
    <property type="term" value="F:nucleotide binding"/>
    <property type="evidence" value="ECO:0007669"/>
    <property type="project" value="UniProtKB-KW"/>
</dbReference>
<keyword evidence="11" id="KW-0963">Cytoplasm</keyword>
<evidence type="ECO:0000256" key="13">
    <source>
        <dbReference type="ARBA" id="ARBA00022723"/>
    </source>
</evidence>
<keyword evidence="19" id="KW-0170">Cobalt</keyword>
<dbReference type="Proteomes" id="UP000029714">
    <property type="component" value="Unassembled WGS sequence"/>
</dbReference>
<organism evidence="24 25">
    <name type="scientific">Helicobacter saguini</name>
    <dbReference type="NCBI Taxonomy" id="1548018"/>
    <lineage>
        <taxon>Bacteria</taxon>
        <taxon>Pseudomonadati</taxon>
        <taxon>Campylobacterota</taxon>
        <taxon>Epsilonproteobacteria</taxon>
        <taxon>Campylobacterales</taxon>
        <taxon>Helicobacteraceae</taxon>
        <taxon>Helicobacter</taxon>
    </lineage>
</organism>
<evidence type="ECO:0000256" key="6">
    <source>
        <dbReference type="ARBA" id="ARBA00004496"/>
    </source>
</evidence>
<evidence type="ECO:0000313" key="23">
    <source>
        <dbReference type="EMBL" id="MWV69777.1"/>
    </source>
</evidence>
<dbReference type="OrthoDB" id="9806583at2"/>
<dbReference type="GO" id="GO:0009423">
    <property type="term" value="P:chorismate biosynthetic process"/>
    <property type="evidence" value="ECO:0007669"/>
    <property type="project" value="UniProtKB-UniRule"/>
</dbReference>
<evidence type="ECO:0000256" key="8">
    <source>
        <dbReference type="ARBA" id="ARBA00005412"/>
    </source>
</evidence>
<evidence type="ECO:0000256" key="12">
    <source>
        <dbReference type="ARBA" id="ARBA00022605"/>
    </source>
</evidence>
<protein>
    <recommendedName>
        <fullName evidence="10 20">3-dehydroquinate synthase</fullName>
        <ecNumber evidence="9 20">4.2.3.4</ecNumber>
    </recommendedName>
</protein>
<dbReference type="EC" id="4.2.3.4" evidence="9 20"/>
<evidence type="ECO:0000256" key="19">
    <source>
        <dbReference type="ARBA" id="ARBA00023285"/>
    </source>
</evidence>
<dbReference type="AlphaFoldDB" id="A0A347VN50"/>
<proteinExistence type="inferred from homology"/>
<dbReference type="GO" id="GO:0003856">
    <property type="term" value="F:3-dehydroquinate synthase activity"/>
    <property type="evidence" value="ECO:0007669"/>
    <property type="project" value="UniProtKB-UniRule"/>
</dbReference>
<dbReference type="Gene3D" id="1.20.1090.10">
    <property type="entry name" value="Dehydroquinate synthase-like - alpha domain"/>
    <property type="match status" value="1"/>
</dbReference>
<reference evidence="24 25" key="2">
    <citation type="journal article" date="2016" name="Infect. Immun.">
        <title>Helicobacter saguini, a Novel Helicobacter Isolated from Cotton-Top Tamarins with Ulcerative Colitis, Has Proinflammatory Properties and Induces Typhlocolitis and Dysplasia in Gnotobiotic IL-10-/- Mice.</title>
        <authorList>
            <person name="Shen Z."/>
            <person name="Mannion A."/>
            <person name="Whary M.T."/>
            <person name="Muthupalani S."/>
            <person name="Sheh A."/>
            <person name="Feng Y."/>
            <person name="Gong G."/>
            <person name="Vandamme P."/>
            <person name="Holcombe H.R."/>
            <person name="Paster B.J."/>
            <person name="Fox J.G."/>
        </authorList>
    </citation>
    <scope>NUCLEOTIDE SEQUENCE [LARGE SCALE GENOMIC DNA]</scope>
    <source>
        <strain evidence="24 25">MIT 97-6194</strain>
    </source>
</reference>
<evidence type="ECO:0000256" key="7">
    <source>
        <dbReference type="ARBA" id="ARBA00004661"/>
    </source>
</evidence>
<gene>
    <name evidence="24" type="primary">aroB</name>
    <name evidence="23" type="ORF">DCO61_07140</name>
    <name evidence="24" type="ORF">LS64_001815</name>
</gene>
<comment type="catalytic activity">
    <reaction evidence="1">
        <text>7-phospho-2-dehydro-3-deoxy-D-arabino-heptonate = 3-dehydroquinate + phosphate</text>
        <dbReference type="Rhea" id="RHEA:21968"/>
        <dbReference type="ChEBI" id="CHEBI:32364"/>
        <dbReference type="ChEBI" id="CHEBI:43474"/>
        <dbReference type="ChEBI" id="CHEBI:58394"/>
        <dbReference type="EC" id="4.2.3.4"/>
    </reaction>
</comment>
<comment type="cofactor">
    <cofactor evidence="3">
        <name>Co(2+)</name>
        <dbReference type="ChEBI" id="CHEBI:48828"/>
    </cofactor>
</comment>
<dbReference type="GO" id="GO:0046872">
    <property type="term" value="F:metal ion binding"/>
    <property type="evidence" value="ECO:0007669"/>
    <property type="project" value="UniProtKB-KW"/>
</dbReference>
<evidence type="ECO:0000256" key="3">
    <source>
        <dbReference type="ARBA" id="ARBA00001941"/>
    </source>
</evidence>
<comment type="pathway">
    <text evidence="7">Metabolic intermediate biosynthesis; chorismate biosynthesis; chorismate from D-erythrose 4-phosphate and phosphoenolpyruvate: step 2/7.</text>
</comment>
<dbReference type="PIRSF" id="PIRSF001455">
    <property type="entry name" value="DHQ_synth"/>
    <property type="match status" value="1"/>
</dbReference>
<dbReference type="SUPFAM" id="SSF56796">
    <property type="entry name" value="Dehydroquinate synthase-like"/>
    <property type="match status" value="1"/>
</dbReference>
<keyword evidence="17" id="KW-0057">Aromatic amino acid biosynthesis</keyword>
<accession>A0A347VN50</accession>
<comment type="cofactor">
    <cofactor evidence="4">
        <name>Zn(2+)</name>
        <dbReference type="ChEBI" id="CHEBI:29105"/>
    </cofactor>
</comment>
<comment type="function">
    <text evidence="5">Catalyzes the conversion of 3-deoxy-D-arabino-heptulosonate 7-phosphate (DAHP) to dehydroquinate (DHQ).</text>
</comment>
<evidence type="ECO:0000256" key="16">
    <source>
        <dbReference type="ARBA" id="ARBA00023027"/>
    </source>
</evidence>
<evidence type="ECO:0000256" key="9">
    <source>
        <dbReference type="ARBA" id="ARBA00013031"/>
    </source>
</evidence>
<keyword evidence="14" id="KW-0547">Nucleotide-binding</keyword>
<evidence type="ECO:0000256" key="5">
    <source>
        <dbReference type="ARBA" id="ARBA00003485"/>
    </source>
</evidence>
<evidence type="ECO:0000256" key="17">
    <source>
        <dbReference type="ARBA" id="ARBA00023141"/>
    </source>
</evidence>
<evidence type="ECO:0000259" key="22">
    <source>
        <dbReference type="Pfam" id="PF24621"/>
    </source>
</evidence>
<dbReference type="GO" id="GO:0005737">
    <property type="term" value="C:cytoplasm"/>
    <property type="evidence" value="ECO:0007669"/>
    <property type="project" value="UniProtKB-SubCell"/>
</dbReference>
<dbReference type="GO" id="GO:0009073">
    <property type="term" value="P:aromatic amino acid family biosynthetic process"/>
    <property type="evidence" value="ECO:0007669"/>
    <property type="project" value="UniProtKB-KW"/>
</dbReference>
<dbReference type="STRING" id="1548018.LS64_13615"/>
<dbReference type="NCBIfam" id="TIGR01357">
    <property type="entry name" value="aroB"/>
    <property type="match status" value="1"/>
</dbReference>
<keyword evidence="15" id="KW-0862">Zinc</keyword>
<comment type="similarity">
    <text evidence="8">Belongs to the sugar phosphate cyclases superfamily. Dehydroquinate synthase family.</text>
</comment>
<dbReference type="CDD" id="cd08195">
    <property type="entry name" value="DHQS"/>
    <property type="match status" value="1"/>
</dbReference>
<dbReference type="InterPro" id="IPR030960">
    <property type="entry name" value="DHQS/DOIS_N"/>
</dbReference>
<evidence type="ECO:0000256" key="2">
    <source>
        <dbReference type="ARBA" id="ARBA00001911"/>
    </source>
</evidence>
<feature type="domain" description="3-dehydroquinate synthase N-terminal" evidence="21">
    <location>
        <begin position="65"/>
        <end position="177"/>
    </location>
</feature>
<dbReference type="PANTHER" id="PTHR43622:SF7">
    <property type="entry name" value="3-DEHYDROQUINATE SYNTHASE, CHLOROPLASTIC"/>
    <property type="match status" value="1"/>
</dbReference>
<dbReference type="PANTHER" id="PTHR43622">
    <property type="entry name" value="3-DEHYDROQUINATE SYNTHASE"/>
    <property type="match status" value="1"/>
</dbReference>
<dbReference type="Proteomes" id="UP000477070">
    <property type="component" value="Unassembled WGS sequence"/>
</dbReference>
<keyword evidence="13" id="KW-0479">Metal-binding</keyword>
<evidence type="ECO:0000256" key="15">
    <source>
        <dbReference type="ARBA" id="ARBA00022833"/>
    </source>
</evidence>
<evidence type="ECO:0000256" key="20">
    <source>
        <dbReference type="NCBIfam" id="TIGR01357"/>
    </source>
</evidence>
<reference evidence="23 26" key="4">
    <citation type="submission" date="2019-12" db="EMBL/GenBank/DDBJ databases">
        <title>Multi-Generational Helicobacter saguini Isolates.</title>
        <authorList>
            <person name="Mannion A."/>
            <person name="Shen Z."/>
            <person name="Fox J.G."/>
        </authorList>
    </citation>
    <scope>NUCLEOTIDE SEQUENCE [LARGE SCALE GENOMIC DNA]</scope>
    <source>
        <strain evidence="23">16-048</strain>
        <strain evidence="26">16-048 (F4)</strain>
    </source>
</reference>
<dbReference type="Gene3D" id="3.40.50.1970">
    <property type="match status" value="1"/>
</dbReference>
<dbReference type="EMBL" id="JRMP02000002">
    <property type="protein sequence ID" value="TLD95615.1"/>
    <property type="molecule type" value="Genomic_DNA"/>
</dbReference>
<keyword evidence="12" id="KW-0028">Amino-acid biosynthesis</keyword>
<dbReference type="FunFam" id="3.40.50.1970:FF:000007">
    <property type="entry name" value="Pentafunctional AROM polypeptide"/>
    <property type="match status" value="1"/>
</dbReference>
<evidence type="ECO:0000313" key="25">
    <source>
        <dbReference type="Proteomes" id="UP000029714"/>
    </source>
</evidence>
<evidence type="ECO:0000313" key="24">
    <source>
        <dbReference type="EMBL" id="TLD95615.1"/>
    </source>
</evidence>
<dbReference type="GO" id="GO:0008652">
    <property type="term" value="P:amino acid biosynthetic process"/>
    <property type="evidence" value="ECO:0007669"/>
    <property type="project" value="UniProtKB-KW"/>
</dbReference>
<dbReference type="InterPro" id="IPR016037">
    <property type="entry name" value="DHQ_synth_AroB"/>
</dbReference>
<evidence type="ECO:0000256" key="14">
    <source>
        <dbReference type="ARBA" id="ARBA00022741"/>
    </source>
</evidence>
<dbReference type="InterPro" id="IPR030963">
    <property type="entry name" value="DHQ_synth_fam"/>
</dbReference>
<sequence>MQKKQFIQVNTKSKAYKVYIDSVNSELLQKYTQNKKVLIISNESIYKLYKSYIENLIDSKNANFCILPDGEKFKNMKSIEKILDAAFQAKLNRNSLMISFGGGVISDMTGFASGIYERGIDFLSIPTSLLAMVDASVGGKCGINNKYGKNLVGLFHQPSAVFVDMFFLKSLPKREISAGLAEIVKIFSCFNFSALKVIESKTLQDSNIMKSLIFNSIKLKAFVVENDEKEKSGLRALLNYGHTFGHSIELECKFRTFLHGEAVAMGIIMANVLSVKLGILHPKIADFIESKLRSCGLPTRYKIKNVEQFYESFFLDKKSVDSKLHFVLLESSFSLGLSLESMLETANLDSKIKATLRNDIDKKLIFEVLNEFC</sequence>
<dbReference type="EMBL" id="QBIU01000001">
    <property type="protein sequence ID" value="MWV69777.1"/>
    <property type="molecule type" value="Genomic_DNA"/>
</dbReference>
<keyword evidence="25" id="KW-1185">Reference proteome</keyword>
<evidence type="ECO:0000256" key="1">
    <source>
        <dbReference type="ARBA" id="ARBA00001393"/>
    </source>
</evidence>
<dbReference type="InterPro" id="IPR050071">
    <property type="entry name" value="Dehydroquinate_synthase"/>
</dbReference>
<evidence type="ECO:0000256" key="18">
    <source>
        <dbReference type="ARBA" id="ARBA00023239"/>
    </source>
</evidence>
<dbReference type="RefSeq" id="WP_034573724.1">
    <property type="nucleotide sequence ID" value="NZ_JRMP02000002.1"/>
</dbReference>
<reference evidence="24 25" key="1">
    <citation type="journal article" date="2014" name="Genome Announc.">
        <title>Draft genome sequences of eight enterohepatic helicobacter species isolated from both laboratory and wild rodents.</title>
        <authorList>
            <person name="Sheh A."/>
            <person name="Shen Z."/>
            <person name="Fox J.G."/>
        </authorList>
    </citation>
    <scope>NUCLEOTIDE SEQUENCE [LARGE SCALE GENOMIC DNA]</scope>
    <source>
        <strain evidence="24 25">MIT 97-6194</strain>
    </source>
</reference>
<comment type="subcellular location">
    <subcellularLocation>
        <location evidence="6">Cytoplasm</location>
    </subcellularLocation>
</comment>
<evidence type="ECO:0000259" key="21">
    <source>
        <dbReference type="Pfam" id="PF01761"/>
    </source>
</evidence>
<evidence type="ECO:0000256" key="10">
    <source>
        <dbReference type="ARBA" id="ARBA00017684"/>
    </source>
</evidence>
<comment type="cofactor">
    <cofactor evidence="2">
        <name>NAD(+)</name>
        <dbReference type="ChEBI" id="CHEBI:57540"/>
    </cofactor>
</comment>
<name>A0A347VN50_9HELI</name>